<accession>A0AAV5JU49</accession>
<protein>
    <submittedName>
        <fullName evidence="1">Uncharacterized protein</fullName>
    </submittedName>
</protein>
<organism evidence="1 2">
    <name type="scientific">Rubroshorea leprosula</name>
    <dbReference type="NCBI Taxonomy" id="152421"/>
    <lineage>
        <taxon>Eukaryota</taxon>
        <taxon>Viridiplantae</taxon>
        <taxon>Streptophyta</taxon>
        <taxon>Embryophyta</taxon>
        <taxon>Tracheophyta</taxon>
        <taxon>Spermatophyta</taxon>
        <taxon>Magnoliopsida</taxon>
        <taxon>eudicotyledons</taxon>
        <taxon>Gunneridae</taxon>
        <taxon>Pentapetalae</taxon>
        <taxon>rosids</taxon>
        <taxon>malvids</taxon>
        <taxon>Malvales</taxon>
        <taxon>Dipterocarpaceae</taxon>
        <taxon>Rubroshorea</taxon>
    </lineage>
</organism>
<comment type="caution">
    <text evidence="1">The sequence shown here is derived from an EMBL/GenBank/DDBJ whole genome shotgun (WGS) entry which is preliminary data.</text>
</comment>
<name>A0AAV5JU49_9ROSI</name>
<evidence type="ECO:0000313" key="2">
    <source>
        <dbReference type="Proteomes" id="UP001054252"/>
    </source>
</evidence>
<sequence length="52" mass="6064">MRTRIHLNVKFLPPGVQDFDHLVLGLSPQPCVQLEALEEPPQMHRHHFARNL</sequence>
<evidence type="ECO:0000313" key="1">
    <source>
        <dbReference type="EMBL" id="GKV14456.1"/>
    </source>
</evidence>
<reference evidence="1 2" key="1">
    <citation type="journal article" date="2021" name="Commun. Biol.">
        <title>The genome of Shorea leprosula (Dipterocarpaceae) highlights the ecological relevance of drought in aseasonal tropical rainforests.</title>
        <authorList>
            <person name="Ng K.K.S."/>
            <person name="Kobayashi M.J."/>
            <person name="Fawcett J.A."/>
            <person name="Hatakeyama M."/>
            <person name="Paape T."/>
            <person name="Ng C.H."/>
            <person name="Ang C.C."/>
            <person name="Tnah L.H."/>
            <person name="Lee C.T."/>
            <person name="Nishiyama T."/>
            <person name="Sese J."/>
            <person name="O'Brien M.J."/>
            <person name="Copetti D."/>
            <person name="Mohd Noor M.I."/>
            <person name="Ong R.C."/>
            <person name="Putra M."/>
            <person name="Sireger I.Z."/>
            <person name="Indrioko S."/>
            <person name="Kosugi Y."/>
            <person name="Izuno A."/>
            <person name="Isagi Y."/>
            <person name="Lee S.L."/>
            <person name="Shimizu K.K."/>
        </authorList>
    </citation>
    <scope>NUCLEOTIDE SEQUENCE [LARGE SCALE GENOMIC DNA]</scope>
    <source>
        <strain evidence="1">214</strain>
    </source>
</reference>
<keyword evidence="2" id="KW-1185">Reference proteome</keyword>
<dbReference type="AlphaFoldDB" id="A0AAV5JU49"/>
<gene>
    <name evidence="1" type="ORF">SLEP1_g25337</name>
</gene>
<dbReference type="Proteomes" id="UP001054252">
    <property type="component" value="Unassembled WGS sequence"/>
</dbReference>
<dbReference type="EMBL" id="BPVZ01000041">
    <property type="protein sequence ID" value="GKV14456.1"/>
    <property type="molecule type" value="Genomic_DNA"/>
</dbReference>
<proteinExistence type="predicted"/>